<dbReference type="PROSITE" id="PS51257">
    <property type="entry name" value="PROKAR_LIPOPROTEIN"/>
    <property type="match status" value="1"/>
</dbReference>
<evidence type="ECO:0000313" key="3">
    <source>
        <dbReference type="Proteomes" id="UP001187346"/>
    </source>
</evidence>
<name>A0ABU4FEJ2_9ACTN</name>
<dbReference type="PANTHER" id="PTHR43649">
    <property type="entry name" value="ARABINOSE-BINDING PROTEIN-RELATED"/>
    <property type="match status" value="1"/>
</dbReference>
<dbReference type="InterPro" id="IPR050490">
    <property type="entry name" value="Bact_solute-bd_prot1"/>
</dbReference>
<dbReference type="Proteomes" id="UP001187346">
    <property type="component" value="Unassembled WGS sequence"/>
</dbReference>
<dbReference type="Pfam" id="PF01547">
    <property type="entry name" value="SBP_bac_1"/>
    <property type="match status" value="1"/>
</dbReference>
<reference evidence="2 3" key="1">
    <citation type="submission" date="2023-10" db="EMBL/GenBank/DDBJ databases">
        <title>Characterization of rhizosphere-enriched actinobacteria from wheat plants lab-grown on chernevaya soil.</title>
        <authorList>
            <person name="Tikhonova E.N."/>
            <person name="Konopkin A."/>
            <person name="Kravchenko I.K."/>
        </authorList>
    </citation>
    <scope>NUCLEOTIDE SEQUENCE [LARGE SCALE GENOMIC DNA]</scope>
    <source>
        <strain evidence="2 3">RR29</strain>
    </source>
</reference>
<dbReference type="PANTHER" id="PTHR43649:SF30">
    <property type="entry name" value="ABC TRANSPORTER SUBSTRATE-BINDING PROTEIN"/>
    <property type="match status" value="1"/>
</dbReference>
<feature type="chain" id="PRO_5047298172" evidence="1">
    <location>
        <begin position="26"/>
        <end position="439"/>
    </location>
</feature>
<dbReference type="EMBL" id="JAWMAJ010000081">
    <property type="protein sequence ID" value="MDV7219004.1"/>
    <property type="molecule type" value="Genomic_DNA"/>
</dbReference>
<protein>
    <submittedName>
        <fullName evidence="2">Extracellular solute-binding protein</fullName>
    </submittedName>
</protein>
<dbReference type="RefSeq" id="WP_317773096.1">
    <property type="nucleotide sequence ID" value="NZ_JAWMAJ010000081.1"/>
</dbReference>
<dbReference type="InterPro" id="IPR006059">
    <property type="entry name" value="SBP"/>
</dbReference>
<feature type="signal peptide" evidence="1">
    <location>
        <begin position="1"/>
        <end position="25"/>
    </location>
</feature>
<accession>A0ABU4FEJ2</accession>
<keyword evidence="1" id="KW-0732">Signal</keyword>
<dbReference type="Gene3D" id="3.40.190.10">
    <property type="entry name" value="Periplasmic binding protein-like II"/>
    <property type="match status" value="2"/>
</dbReference>
<sequence>MTPPSFRRRAVLGAAAGALFAPLLTGCSDGDGASTAAGGKVTLTFAWWGNDDRAQRTNAAVALFEKRHPNITVRTSFAGYPAYVQKLATQAAGGDLPDVAQLDYRQISQYAGSGTLLDLGPYVKNGTLQTADFEKTLTRTGVYDGRQYALPMGKGTTGIVYDATVFKKAGVATPQPGWTWDDWAEAGKKISALGMKGPNGHTYTGLSDLGVNEDAFETWLRSRGKELYASEHRLGFTTDDLTDFWTFTDRLRRAGVVSQARDTAQIGGAVEDTPMGRGIAATDFNWDAPFLGYPPLLGDQVHFAPVPTTDGKVGQYFKPTMLIGAGAGTQHPKEAAELIDFLLNDPAAGKILGVTRSTPPNEKIAESIGKSLTGPEKEVYDYGRTIAAHGTGAPPMAPPRGDVVLQVSFQRDYQRVSYGMESPRGAAEEYVAEAKRELR</sequence>
<dbReference type="SUPFAM" id="SSF53850">
    <property type="entry name" value="Periplasmic binding protein-like II"/>
    <property type="match status" value="1"/>
</dbReference>
<comment type="caution">
    <text evidence="2">The sequence shown here is derived from an EMBL/GenBank/DDBJ whole genome shotgun (WGS) entry which is preliminary data.</text>
</comment>
<organism evidence="2 3">
    <name type="scientific">Streptomyces prunicolor</name>
    <dbReference type="NCBI Taxonomy" id="67348"/>
    <lineage>
        <taxon>Bacteria</taxon>
        <taxon>Bacillati</taxon>
        <taxon>Actinomycetota</taxon>
        <taxon>Actinomycetes</taxon>
        <taxon>Kitasatosporales</taxon>
        <taxon>Streptomycetaceae</taxon>
        <taxon>Streptomyces</taxon>
    </lineage>
</organism>
<proteinExistence type="predicted"/>
<evidence type="ECO:0000256" key="1">
    <source>
        <dbReference type="SAM" id="SignalP"/>
    </source>
</evidence>
<keyword evidence="3" id="KW-1185">Reference proteome</keyword>
<evidence type="ECO:0000313" key="2">
    <source>
        <dbReference type="EMBL" id="MDV7219004.1"/>
    </source>
</evidence>
<gene>
    <name evidence="2" type="ORF">R5A26_23925</name>
</gene>